<sequence>MQIRAALPEQLQQQWPSIQSVIEVVSKRSVKDQPSCRDSRWYVSSLPLDAEIAAKTIRRHWSVENKLHWVLDVTFREDALSLKDPDGAAQMVLFNRMALNVIK</sequence>
<dbReference type="PANTHER" id="PTHR30298">
    <property type="entry name" value="H REPEAT-ASSOCIATED PREDICTED TRANSPOSASE"/>
    <property type="match status" value="1"/>
</dbReference>
<proteinExistence type="predicted"/>
<evidence type="ECO:0000313" key="3">
    <source>
        <dbReference type="Proteomes" id="UP000002045"/>
    </source>
</evidence>
<feature type="domain" description="Transposase IS4-like" evidence="1">
    <location>
        <begin position="31"/>
        <end position="100"/>
    </location>
</feature>
<dbReference type="GO" id="GO:0006313">
    <property type="term" value="P:DNA transposition"/>
    <property type="evidence" value="ECO:0007669"/>
    <property type="project" value="InterPro"/>
</dbReference>
<dbReference type="GO" id="GO:0003677">
    <property type="term" value="F:DNA binding"/>
    <property type="evidence" value="ECO:0007669"/>
    <property type="project" value="InterPro"/>
</dbReference>
<evidence type="ECO:0000259" key="1">
    <source>
        <dbReference type="Pfam" id="PF01609"/>
    </source>
</evidence>
<dbReference type="EMBL" id="FN667741">
    <property type="protein sequence ID" value="CBJ81273.1"/>
    <property type="molecule type" value="Genomic_DNA"/>
</dbReference>
<dbReference type="PANTHER" id="PTHR30298:SF0">
    <property type="entry name" value="PROTEIN YBFL-RELATED"/>
    <property type="match status" value="1"/>
</dbReference>
<reference evidence="2" key="1">
    <citation type="journal article" date="2011" name="PLoS ONE">
        <title>The entomopathogenic bacterial endosymbionts xenorhabdus and photorhabdus: convergent lifestyles from divergent genomes.</title>
        <authorList>
            <person name="Chaston J.M."/>
            <person name="Suen G."/>
            <person name="Tucker S.L."/>
            <person name="Andersen A.W."/>
            <person name="Bhasin A."/>
            <person name="Bode E."/>
            <person name="Bode H.B."/>
            <person name="Brachmann A.O."/>
            <person name="Cowles C.E."/>
            <person name="Cowles K.N."/>
            <person name="Darby C."/>
            <person name="de Leon L."/>
            <person name="Drace K."/>
            <person name="Du Z."/>
            <person name="Givaudan A."/>
            <person name="Herbert Tran E.E."/>
            <person name="Jewell K.A."/>
            <person name="Knack J.J."/>
            <person name="Krasomil-Osterfeld K.C."/>
            <person name="Kukor R."/>
            <person name="Lanois A."/>
            <person name="Latreille P."/>
            <person name="Leimgruber N.K."/>
            <person name="Lipke C.M."/>
            <person name="Liu R."/>
            <person name="Lu X."/>
            <person name="Martens E.C."/>
            <person name="Marri P.R."/>
            <person name="Medigue C."/>
            <person name="Menard M.L."/>
            <person name="Miller N.M."/>
            <person name="Morales-Soto N."/>
            <person name="Norton S."/>
            <person name="Ogier J.C."/>
            <person name="Orchard S.S."/>
            <person name="Park D."/>
            <person name="Park Y."/>
            <person name="Qurollo B.A."/>
            <person name="Sugar D.R."/>
            <person name="Richards G.R."/>
            <person name="Rouy Z."/>
            <person name="Slominski B."/>
            <person name="Slominski K."/>
            <person name="Snyder H."/>
            <person name="Tjaden B.C."/>
            <person name="van der Hoeven R."/>
            <person name="Welch R.D."/>
            <person name="Wheeler C."/>
            <person name="Xiang B."/>
            <person name="Barbazuk B."/>
            <person name="Gaudriault S."/>
            <person name="Goodner B."/>
            <person name="Slater S.C."/>
            <person name="Forst S."/>
            <person name="Goldman B.S."/>
            <person name="Goodrich-Blair H."/>
        </authorList>
    </citation>
    <scope>NUCLEOTIDE SEQUENCE [LARGE SCALE GENOMIC DNA]</scope>
    <source>
        <strain evidence="2">SS-2004</strain>
    </source>
</reference>
<gene>
    <name evidence="2" type="ordered locus">XBJ1_2147</name>
</gene>
<dbReference type="Proteomes" id="UP000002045">
    <property type="component" value="Chromosome"/>
</dbReference>
<dbReference type="GO" id="GO:0004803">
    <property type="term" value="F:transposase activity"/>
    <property type="evidence" value="ECO:0007669"/>
    <property type="project" value="InterPro"/>
</dbReference>
<dbReference type="InterPro" id="IPR047647">
    <property type="entry name" value="ISAs1_transpos"/>
</dbReference>
<dbReference type="AlphaFoldDB" id="D3V3F8"/>
<accession>D3V3F8</accession>
<evidence type="ECO:0000313" key="2">
    <source>
        <dbReference type="EMBL" id="CBJ81273.1"/>
    </source>
</evidence>
<dbReference type="KEGG" id="xbo:XBJ1_2147"/>
<name>D3V3F8_XENBS</name>
<dbReference type="Pfam" id="PF01609">
    <property type="entry name" value="DDE_Tnp_1"/>
    <property type="match status" value="1"/>
</dbReference>
<protein>
    <submittedName>
        <fullName evidence="2">Transposase</fullName>
    </submittedName>
</protein>
<dbReference type="HOGENOM" id="CLU_046404_7_0_6"/>
<dbReference type="NCBIfam" id="NF033564">
    <property type="entry name" value="transpos_ISAs1"/>
    <property type="match status" value="1"/>
</dbReference>
<dbReference type="InterPro" id="IPR002559">
    <property type="entry name" value="Transposase_11"/>
</dbReference>
<dbReference type="STRING" id="406818.XBJ1_2147"/>
<dbReference type="eggNOG" id="COG5433">
    <property type="taxonomic scope" value="Bacteria"/>
</dbReference>
<dbReference type="InterPro" id="IPR051698">
    <property type="entry name" value="Transposase_11-like"/>
</dbReference>
<organism evidence="2 3">
    <name type="scientific">Xenorhabdus bovienii (strain SS-2004)</name>
    <name type="common">Xenorhabdus nematophila subsp. bovienii</name>
    <dbReference type="NCBI Taxonomy" id="406818"/>
    <lineage>
        <taxon>Bacteria</taxon>
        <taxon>Pseudomonadati</taxon>
        <taxon>Pseudomonadota</taxon>
        <taxon>Gammaproteobacteria</taxon>
        <taxon>Enterobacterales</taxon>
        <taxon>Morganellaceae</taxon>
        <taxon>Xenorhabdus</taxon>
    </lineage>
</organism>